<evidence type="ECO:0000313" key="2">
    <source>
        <dbReference type="Proteomes" id="UP000027602"/>
    </source>
</evidence>
<name>I3E2N0_BACMM</name>
<dbReference type="AlphaFoldDB" id="I3E2N0"/>
<dbReference type="EMBL" id="CP007739">
    <property type="protein sequence ID" value="AIE59146.1"/>
    <property type="molecule type" value="Genomic_DNA"/>
</dbReference>
<dbReference type="eggNOG" id="ENOG50336G6">
    <property type="taxonomic scope" value="Bacteria"/>
</dbReference>
<gene>
    <name evidence="1" type="ORF">BMMGA3_03430</name>
</gene>
<protein>
    <recommendedName>
        <fullName evidence="3">NIPSNAP domain-containing protein</fullName>
    </recommendedName>
</protein>
<reference evidence="1 2" key="1">
    <citation type="journal article" date="2015" name="BMC Genomics">
        <title>Transcriptome analysis of thermophilic methylotrophic Bacillus methanolicus MGA3 using RNA-sequencing provides detailed insights into its previously uncharted transcriptional landscape.</title>
        <authorList>
            <person name="Irla M."/>
            <person name="Neshat A."/>
            <person name="Brautaset T."/>
            <person name="Ruckert C."/>
            <person name="Kalinowski J."/>
            <person name="Wendisch V.F."/>
        </authorList>
    </citation>
    <scope>NUCLEOTIDE SEQUENCE [LARGE SCALE GENOMIC DNA]</scope>
    <source>
        <strain evidence="2">MGA3 / ATCC 53907</strain>
    </source>
</reference>
<keyword evidence="2" id="KW-1185">Reference proteome</keyword>
<accession>I3E2N0</accession>
<evidence type="ECO:0008006" key="3">
    <source>
        <dbReference type="Google" id="ProtNLM"/>
    </source>
</evidence>
<evidence type="ECO:0000313" key="1">
    <source>
        <dbReference type="EMBL" id="AIE59146.1"/>
    </source>
</evidence>
<dbReference type="KEGG" id="bmet:BMMGA3_03430"/>
<sequence>MKKQLQMIVYYEVKDSFFSQYKKAMDHIVALLPLFGAEDIKWRQIDSKPYRVVESFLLPTESHYFALKKLRKSKNHTVFGCLDQFISGGLQQVECCALKKEL</sequence>
<dbReference type="STRING" id="796606.BMMGA3_03430"/>
<dbReference type="OrthoDB" id="2967153at2"/>
<organism evidence="1 2">
    <name type="scientific">Bacillus methanolicus (strain MGA3 / ATCC 53907)</name>
    <dbReference type="NCBI Taxonomy" id="796606"/>
    <lineage>
        <taxon>Bacteria</taxon>
        <taxon>Bacillati</taxon>
        <taxon>Bacillota</taxon>
        <taxon>Bacilli</taxon>
        <taxon>Bacillales</taxon>
        <taxon>Bacillaceae</taxon>
        <taxon>Bacillus</taxon>
    </lineage>
</organism>
<proteinExistence type="predicted"/>
<dbReference type="RefSeq" id="WP_003347783.1">
    <property type="nucleotide sequence ID" value="NZ_ADWW01000003.1"/>
</dbReference>
<dbReference type="Proteomes" id="UP000027602">
    <property type="component" value="Chromosome"/>
</dbReference>
<dbReference type="HOGENOM" id="CLU_175310_0_0_9"/>